<proteinExistence type="inferred from homology"/>
<dbReference type="AlphaFoldDB" id="A6UUX5"/>
<comment type="similarity">
    <text evidence="1">Belongs to the replication factor A protein 2 family.</text>
</comment>
<evidence type="ECO:0000259" key="2">
    <source>
        <dbReference type="Pfam" id="PF08784"/>
    </source>
</evidence>
<dbReference type="Gene3D" id="1.10.10.10">
    <property type="entry name" value="Winged helix-like DNA-binding domain superfamily/Winged helix DNA-binding domain"/>
    <property type="match status" value="1"/>
</dbReference>
<dbReference type="KEGG" id="mae:Maeo_0714"/>
<name>A6UUX5_META3</name>
<dbReference type="GO" id="GO:0004386">
    <property type="term" value="F:helicase activity"/>
    <property type="evidence" value="ECO:0007669"/>
    <property type="project" value="UniProtKB-KW"/>
</dbReference>
<dbReference type="EMBL" id="CP000743">
    <property type="protein sequence ID" value="ABR56297.1"/>
    <property type="molecule type" value="Genomic_DNA"/>
</dbReference>
<evidence type="ECO:0000313" key="4">
    <source>
        <dbReference type="Proteomes" id="UP000001106"/>
    </source>
</evidence>
<dbReference type="HOGENOM" id="CLU_1335077_0_0_2"/>
<evidence type="ECO:0000256" key="1">
    <source>
        <dbReference type="ARBA" id="ARBA00007815"/>
    </source>
</evidence>
<dbReference type="Proteomes" id="UP000001106">
    <property type="component" value="Chromosome"/>
</dbReference>
<protein>
    <submittedName>
        <fullName evidence="3">Nucleic acid binding OB-fold tRNA/helicase-type</fullName>
    </submittedName>
</protein>
<gene>
    <name evidence="3" type="ordered locus">Maeo_0714</name>
</gene>
<reference evidence="3" key="1">
    <citation type="submission" date="2007-06" db="EMBL/GenBank/DDBJ databases">
        <title>Complete sequence of Methanococcus aeolicus Nankai-3.</title>
        <authorList>
            <consortium name="US DOE Joint Genome Institute"/>
            <person name="Copeland A."/>
            <person name="Lucas S."/>
            <person name="Lapidus A."/>
            <person name="Barry K."/>
            <person name="Glavina del Rio T."/>
            <person name="Dalin E."/>
            <person name="Tice H."/>
            <person name="Pitluck S."/>
            <person name="Chain P."/>
            <person name="Malfatti S."/>
            <person name="Shin M."/>
            <person name="Vergez L."/>
            <person name="Schmutz J."/>
            <person name="Larimer F."/>
            <person name="Land M."/>
            <person name="Hauser L."/>
            <person name="Kyrpides N."/>
            <person name="Lykidis A."/>
            <person name="Sieprawska-Lupa M."/>
            <person name="Whitman W.B."/>
            <person name="Richardson P."/>
        </authorList>
    </citation>
    <scope>NUCLEOTIDE SEQUENCE [LARGE SCALE GENOMIC DNA]</scope>
    <source>
        <strain evidence="3">Nankai-3</strain>
    </source>
</reference>
<dbReference type="Gene3D" id="2.40.50.140">
    <property type="entry name" value="Nucleic acid-binding proteins"/>
    <property type="match status" value="1"/>
</dbReference>
<dbReference type="InterPro" id="IPR012340">
    <property type="entry name" value="NA-bd_OB-fold"/>
</dbReference>
<dbReference type="Pfam" id="PF08784">
    <property type="entry name" value="RPA_C"/>
    <property type="match status" value="1"/>
</dbReference>
<dbReference type="InterPro" id="IPR036388">
    <property type="entry name" value="WH-like_DNA-bd_sf"/>
</dbReference>
<sequence>MGRRWTAYKIHPNEVLDNEFSEKALIVDGNKIYKVRLMGKVQNLKDNSNNIFFEIDGVSIRDFDKKSKDIKEEDFVDIIGRVGEYEGSRYVALEICKKITDNLPNSESCEVSGETLPNSENCEVSGETLPNSENCEVSGETINKWKELRALEIEKTRKYMEDEEESQYQPKQSSTAEEEVLEDLYESNDMKNEVMDIIKEQEGISYEKLLESVDIGEEELDKILEELIDDGEIYEPTPGIYKEL</sequence>
<dbReference type="OrthoDB" id="65559at2157"/>
<dbReference type="InterPro" id="IPR014892">
    <property type="entry name" value="RPA_C"/>
</dbReference>
<organism evidence="3 4">
    <name type="scientific">Methanococcus aeolicus (strain ATCC BAA-1280 / DSM 17508 / OCM 812 / Nankai-3)</name>
    <dbReference type="NCBI Taxonomy" id="419665"/>
    <lineage>
        <taxon>Archaea</taxon>
        <taxon>Methanobacteriati</taxon>
        <taxon>Methanobacteriota</taxon>
        <taxon>Methanomada group</taxon>
        <taxon>Methanococci</taxon>
        <taxon>Methanococcales</taxon>
        <taxon>Methanococcaceae</taxon>
        <taxon>Methanococcus</taxon>
    </lineage>
</organism>
<dbReference type="SUPFAM" id="SSF50249">
    <property type="entry name" value="Nucleic acid-binding proteins"/>
    <property type="match status" value="1"/>
</dbReference>
<feature type="domain" description="Replication protein A C-terminal" evidence="2">
    <location>
        <begin position="168"/>
        <end position="235"/>
    </location>
</feature>
<accession>A6UUX5</accession>
<dbReference type="RefSeq" id="WP_011973429.1">
    <property type="nucleotide sequence ID" value="NC_009635.1"/>
</dbReference>
<dbReference type="eggNOG" id="arCOG02261">
    <property type="taxonomic scope" value="Archaea"/>
</dbReference>
<dbReference type="STRING" id="419665.Maeo_0714"/>
<dbReference type="GeneID" id="5327619"/>
<evidence type="ECO:0000313" key="3">
    <source>
        <dbReference type="EMBL" id="ABR56297.1"/>
    </source>
</evidence>
<keyword evidence="4" id="KW-1185">Reference proteome</keyword>